<keyword evidence="3" id="KW-0238">DNA-binding</keyword>
<dbReference type="SUPFAM" id="SSF116734">
    <property type="entry name" value="DNA methylase specificity domain"/>
    <property type="match status" value="2"/>
</dbReference>
<accession>A0A829R7H7</accession>
<evidence type="ECO:0000256" key="1">
    <source>
        <dbReference type="ARBA" id="ARBA00010923"/>
    </source>
</evidence>
<protein>
    <submittedName>
        <fullName evidence="5">Type iis restriction enzyme</fullName>
    </submittedName>
</protein>
<comment type="caution">
    <text evidence="5">The sequence shown here is derived from an EMBL/GenBank/DDBJ whole genome shotgun (WGS) entry which is preliminary data.</text>
</comment>
<feature type="domain" description="Type I restriction modification DNA specificity" evidence="4">
    <location>
        <begin position="203"/>
        <end position="349"/>
    </location>
</feature>
<evidence type="ECO:0000313" key="5">
    <source>
        <dbReference type="EMBL" id="EUJ27715.1"/>
    </source>
</evidence>
<dbReference type="AlphaFoldDB" id="A0A829R7H7"/>
<dbReference type="Pfam" id="PF01420">
    <property type="entry name" value="Methylase_S"/>
    <property type="match status" value="2"/>
</dbReference>
<name>A0A829R7H7_LISGR</name>
<evidence type="ECO:0000259" key="4">
    <source>
        <dbReference type="Pfam" id="PF01420"/>
    </source>
</evidence>
<keyword evidence="2" id="KW-0680">Restriction system</keyword>
<dbReference type="GO" id="GO:0009307">
    <property type="term" value="P:DNA restriction-modification system"/>
    <property type="evidence" value="ECO:0007669"/>
    <property type="project" value="UniProtKB-KW"/>
</dbReference>
<proteinExistence type="inferred from homology"/>
<dbReference type="InterPro" id="IPR000055">
    <property type="entry name" value="Restrct_endonuc_typeI_TRD"/>
</dbReference>
<sequence>MIQSKLDDLEKKYDIKWRKKELQQLFKITGTKSLDAGKLNFIPEGTNFIGRTTENNGVQGKIEMQEFLPNEANTITATVVGNYKYVKYQKEPYYVSQNINKLKAKFKLSEKSGLFLISSIQKFVSQFDGQQGGYKLQDIKFHKIFVPYSSEGIALEYMEEYMTIIEKERLEALSSYVNTIGFEACDLSDSDMEILVDYDNLIWKEYALLELFGNATRGKRLKKDDRISGKLPFVTAGEEDTGISDFISNDVTIFQQNTVTIDMFGSSKYRNYNYGADDHIAVVHTEHLPKNAVIFITSAIHRAANSGIFSYSNNFYAKDADELTILLPTLGDKPDYTFMEQYIEIMHKLIIKDIFTWLNQ</sequence>
<dbReference type="GO" id="GO:0003677">
    <property type="term" value="F:DNA binding"/>
    <property type="evidence" value="ECO:0007669"/>
    <property type="project" value="UniProtKB-KW"/>
</dbReference>
<dbReference type="EMBL" id="AODG01000011">
    <property type="protein sequence ID" value="EUJ27715.1"/>
    <property type="molecule type" value="Genomic_DNA"/>
</dbReference>
<feature type="domain" description="Type I restriction modification DNA specificity" evidence="4">
    <location>
        <begin position="16"/>
        <end position="172"/>
    </location>
</feature>
<comment type="similarity">
    <text evidence="1">Belongs to the type-I restriction system S methylase family.</text>
</comment>
<evidence type="ECO:0000313" key="6">
    <source>
        <dbReference type="Proteomes" id="UP000019251"/>
    </source>
</evidence>
<dbReference type="Gene3D" id="3.90.220.20">
    <property type="entry name" value="DNA methylase specificity domains"/>
    <property type="match status" value="2"/>
</dbReference>
<evidence type="ECO:0000256" key="2">
    <source>
        <dbReference type="ARBA" id="ARBA00022747"/>
    </source>
</evidence>
<dbReference type="Proteomes" id="UP000019251">
    <property type="component" value="Unassembled WGS sequence"/>
</dbReference>
<evidence type="ECO:0000256" key="3">
    <source>
        <dbReference type="ARBA" id="ARBA00023125"/>
    </source>
</evidence>
<dbReference type="InterPro" id="IPR044946">
    <property type="entry name" value="Restrct_endonuc_typeI_TRD_sf"/>
</dbReference>
<gene>
    <name evidence="5" type="ORF">LMUR_09304</name>
</gene>
<reference evidence="5 6" key="1">
    <citation type="submission" date="2012-12" db="EMBL/GenBank/DDBJ databases">
        <title>Novel taxa of Listeriaceae from agricultural environments in the United States.</title>
        <authorList>
            <person name="den Bakker H.C."/>
            <person name="Allred A."/>
            <person name="Warchocki S."/>
            <person name="Wright E.M."/>
            <person name="Burrell A."/>
            <person name="Nightingale K.K."/>
            <person name="Kephart D."/>
            <person name="Wiedmann M."/>
        </authorList>
    </citation>
    <scope>NUCLEOTIDE SEQUENCE [LARGE SCALE GENOMIC DNA]</scope>
    <source>
        <strain evidence="5 6">FSL F6-1183</strain>
    </source>
</reference>
<organism evidence="5 6">
    <name type="scientific">Listeria grayi FSL F6-1183</name>
    <dbReference type="NCBI Taxonomy" id="1265827"/>
    <lineage>
        <taxon>Bacteria</taxon>
        <taxon>Bacillati</taxon>
        <taxon>Bacillota</taxon>
        <taxon>Bacilli</taxon>
        <taxon>Bacillales</taxon>
        <taxon>Listeriaceae</taxon>
        <taxon>Listeria</taxon>
    </lineage>
</organism>